<dbReference type="Proteomes" id="UP001642484">
    <property type="component" value="Unassembled WGS sequence"/>
</dbReference>
<sequence length="749" mass="82072">MAKAFQIGKQESDALFALATAVPEPICSELQQLVTTRGMSRFLNHDVIGKGTFSTGFSSGIGPAESWSEALTNLPGDLQLATRLVKLYLARLAGDHDNTPAPLRKAVSFKDAIKVHQSCGVFLFMMAKLQSIAPEKEFEGMRNDLLNQFKCGLLDADLLHCVDQQVPANAELLSVGAMRPFAMKIEKGKVEDRENQAKELEKQVATANLAHVKAMIAADIEILRAKLPGKSHVAAEHALDLKYLKDRKGRKYAEDFMAKNVLLIPVSEDMNTAMPAYCVAAMDMTLYPAGANYVKNAFGVLSSVTAMSPCHCGFIMLPVLQKQTTDVARIKHRRTIEDYLIKNNMSYGQEVAVLYNKPDSTSRDGRPMRGVPCAGELMQGVLTGIDVKPTDKVVWFDIIPNRLAEFARAALENLLDGAARSKVAMQYVGLVKEDKLTELRSTLESRIYDHWETCLYDNNADSPPKERPPTSTAAPTAETMGLSLVALTRGKPTFPLSVLLGRFQNDSPEQEEVKQLQKQFLEEFGEAGDPTARTTTPSRAHGVCDYTVDEGLKPLDTSRTVNLTAIPVASFTGERLGALPGRAGKPTLALDKDFHLWLVNSSNEEMEVTAGELFGFGTGSYNTQVVTREAEETNGLAWRLSSDRALVVFEKEPMALCELLRKLTVENGLADMNVEYHAMTPKMWELSSLTSQKTCIFKPNALGDGAEVKKVQSMSSPPKVMPLKPKFYLLATLKVPAVSCVDLTAAATV</sequence>
<keyword evidence="1" id="KW-0175">Coiled coil</keyword>
<evidence type="ECO:0000313" key="2">
    <source>
        <dbReference type="EMBL" id="CAK9076028.1"/>
    </source>
</evidence>
<organism evidence="2 3">
    <name type="scientific">Durusdinium trenchii</name>
    <dbReference type="NCBI Taxonomy" id="1381693"/>
    <lineage>
        <taxon>Eukaryota</taxon>
        <taxon>Sar</taxon>
        <taxon>Alveolata</taxon>
        <taxon>Dinophyceae</taxon>
        <taxon>Suessiales</taxon>
        <taxon>Symbiodiniaceae</taxon>
        <taxon>Durusdinium</taxon>
    </lineage>
</organism>
<feature type="coiled-coil region" evidence="1">
    <location>
        <begin position="183"/>
        <end position="210"/>
    </location>
</feature>
<reference evidence="2 3" key="1">
    <citation type="submission" date="2024-02" db="EMBL/GenBank/DDBJ databases">
        <authorList>
            <person name="Chen Y."/>
            <person name="Shah S."/>
            <person name="Dougan E. K."/>
            <person name="Thang M."/>
            <person name="Chan C."/>
        </authorList>
    </citation>
    <scope>NUCLEOTIDE SEQUENCE [LARGE SCALE GENOMIC DNA]</scope>
</reference>
<name>A0ABP0PKL6_9DINO</name>
<dbReference type="EMBL" id="CAXAMN010023230">
    <property type="protein sequence ID" value="CAK9076028.1"/>
    <property type="molecule type" value="Genomic_DNA"/>
</dbReference>
<proteinExistence type="predicted"/>
<protein>
    <submittedName>
        <fullName evidence="2">Uncharacterized protein</fullName>
    </submittedName>
</protein>
<accession>A0ABP0PKL6</accession>
<evidence type="ECO:0000256" key="1">
    <source>
        <dbReference type="SAM" id="Coils"/>
    </source>
</evidence>
<evidence type="ECO:0000313" key="3">
    <source>
        <dbReference type="Proteomes" id="UP001642484"/>
    </source>
</evidence>
<comment type="caution">
    <text evidence="2">The sequence shown here is derived from an EMBL/GenBank/DDBJ whole genome shotgun (WGS) entry which is preliminary data.</text>
</comment>
<gene>
    <name evidence="2" type="ORF">CCMP2556_LOCUS37455</name>
</gene>
<keyword evidence="3" id="KW-1185">Reference proteome</keyword>